<accession>A0A653CT53</accession>
<sequence>MDFMAVSTDPTEVQNTILHRISPQSYPQNMRKDHLVQVKQRSEKEMAFAHENRR</sequence>
<dbReference type="EMBL" id="CAACVG010008739">
    <property type="protein sequence ID" value="VEN50932.1"/>
    <property type="molecule type" value="Genomic_DNA"/>
</dbReference>
<organism evidence="1 2">
    <name type="scientific">Callosobruchus maculatus</name>
    <name type="common">Southern cowpea weevil</name>
    <name type="synonym">Pulse bruchid</name>
    <dbReference type="NCBI Taxonomy" id="64391"/>
    <lineage>
        <taxon>Eukaryota</taxon>
        <taxon>Metazoa</taxon>
        <taxon>Ecdysozoa</taxon>
        <taxon>Arthropoda</taxon>
        <taxon>Hexapoda</taxon>
        <taxon>Insecta</taxon>
        <taxon>Pterygota</taxon>
        <taxon>Neoptera</taxon>
        <taxon>Endopterygota</taxon>
        <taxon>Coleoptera</taxon>
        <taxon>Polyphaga</taxon>
        <taxon>Cucujiformia</taxon>
        <taxon>Chrysomeloidea</taxon>
        <taxon>Chrysomelidae</taxon>
        <taxon>Bruchinae</taxon>
        <taxon>Bruchini</taxon>
        <taxon>Callosobruchus</taxon>
    </lineage>
</organism>
<gene>
    <name evidence="1" type="ORF">CALMAC_LOCUS11535</name>
</gene>
<evidence type="ECO:0000313" key="1">
    <source>
        <dbReference type="EMBL" id="VEN50932.1"/>
    </source>
</evidence>
<protein>
    <submittedName>
        <fullName evidence="1">Uncharacterized protein</fullName>
    </submittedName>
</protein>
<dbReference type="Proteomes" id="UP000410492">
    <property type="component" value="Unassembled WGS sequence"/>
</dbReference>
<proteinExistence type="predicted"/>
<keyword evidence="2" id="KW-1185">Reference proteome</keyword>
<evidence type="ECO:0000313" key="2">
    <source>
        <dbReference type="Proteomes" id="UP000410492"/>
    </source>
</evidence>
<dbReference type="AlphaFoldDB" id="A0A653CT53"/>
<reference evidence="1 2" key="1">
    <citation type="submission" date="2019-01" db="EMBL/GenBank/DDBJ databases">
        <authorList>
            <person name="Sayadi A."/>
        </authorList>
    </citation>
    <scope>NUCLEOTIDE SEQUENCE [LARGE SCALE GENOMIC DNA]</scope>
</reference>
<name>A0A653CT53_CALMS</name>